<sequence>MEVRQVKVVIPLNDGSQADLQGHKGDDNANIGPNVNEGGSKPTMSTDVNKENSYAILIDAATLIEGSENSIVGFYYGWKDPSFPVVQQ</sequence>
<evidence type="ECO:0000313" key="3">
    <source>
        <dbReference type="Proteomes" id="UP001151760"/>
    </source>
</evidence>
<name>A0ABQ4ZQ62_9ASTR</name>
<reference evidence="2" key="2">
    <citation type="submission" date="2022-01" db="EMBL/GenBank/DDBJ databases">
        <authorList>
            <person name="Yamashiro T."/>
            <person name="Shiraishi A."/>
            <person name="Satake H."/>
            <person name="Nakayama K."/>
        </authorList>
    </citation>
    <scope>NUCLEOTIDE SEQUENCE</scope>
</reference>
<proteinExistence type="predicted"/>
<feature type="region of interest" description="Disordered" evidence="1">
    <location>
        <begin position="15"/>
        <end position="47"/>
    </location>
</feature>
<evidence type="ECO:0000313" key="2">
    <source>
        <dbReference type="EMBL" id="GJS92415.1"/>
    </source>
</evidence>
<organism evidence="2 3">
    <name type="scientific">Tanacetum coccineum</name>
    <dbReference type="NCBI Taxonomy" id="301880"/>
    <lineage>
        <taxon>Eukaryota</taxon>
        <taxon>Viridiplantae</taxon>
        <taxon>Streptophyta</taxon>
        <taxon>Embryophyta</taxon>
        <taxon>Tracheophyta</taxon>
        <taxon>Spermatophyta</taxon>
        <taxon>Magnoliopsida</taxon>
        <taxon>eudicotyledons</taxon>
        <taxon>Gunneridae</taxon>
        <taxon>Pentapetalae</taxon>
        <taxon>asterids</taxon>
        <taxon>campanulids</taxon>
        <taxon>Asterales</taxon>
        <taxon>Asteraceae</taxon>
        <taxon>Asteroideae</taxon>
        <taxon>Anthemideae</taxon>
        <taxon>Anthemidinae</taxon>
        <taxon>Tanacetum</taxon>
    </lineage>
</organism>
<keyword evidence="3" id="KW-1185">Reference proteome</keyword>
<dbReference type="Proteomes" id="UP001151760">
    <property type="component" value="Unassembled WGS sequence"/>
</dbReference>
<evidence type="ECO:0000256" key="1">
    <source>
        <dbReference type="SAM" id="MobiDB-lite"/>
    </source>
</evidence>
<comment type="caution">
    <text evidence="2">The sequence shown here is derived from an EMBL/GenBank/DDBJ whole genome shotgun (WGS) entry which is preliminary data.</text>
</comment>
<accession>A0ABQ4ZQ62</accession>
<reference evidence="2" key="1">
    <citation type="journal article" date="2022" name="Int. J. Mol. Sci.">
        <title>Draft Genome of Tanacetum Coccineum: Genomic Comparison of Closely Related Tanacetum-Family Plants.</title>
        <authorList>
            <person name="Yamashiro T."/>
            <person name="Shiraishi A."/>
            <person name="Nakayama K."/>
            <person name="Satake H."/>
        </authorList>
    </citation>
    <scope>NUCLEOTIDE SEQUENCE</scope>
</reference>
<gene>
    <name evidence="2" type="ORF">Tco_0799383</name>
</gene>
<dbReference type="EMBL" id="BQNB010011579">
    <property type="protein sequence ID" value="GJS92415.1"/>
    <property type="molecule type" value="Genomic_DNA"/>
</dbReference>
<protein>
    <submittedName>
        <fullName evidence="2">Uncharacterized protein</fullName>
    </submittedName>
</protein>